<dbReference type="InterPro" id="IPR049470">
    <property type="entry name" value="TRM61_C"/>
</dbReference>
<dbReference type="GO" id="GO:0160107">
    <property type="term" value="F:tRNA (adenine(58)-N1)-methyltransferase activity"/>
    <property type="evidence" value="ECO:0007669"/>
    <property type="project" value="UniProtKB-EC"/>
</dbReference>
<evidence type="ECO:0000256" key="2">
    <source>
        <dbReference type="ARBA" id="ARBA00012796"/>
    </source>
</evidence>
<dbReference type="OrthoDB" id="1925287at2759"/>
<keyword evidence="8" id="KW-0539">Nucleus</keyword>
<keyword evidence="7" id="KW-0819">tRNA processing</keyword>
<proteinExistence type="predicted"/>
<feature type="binding site" evidence="10">
    <location>
        <position position="126"/>
    </location>
    <ligand>
        <name>S-adenosyl-L-methionine</name>
        <dbReference type="ChEBI" id="CHEBI:59789"/>
    </ligand>
</feature>
<dbReference type="Pfam" id="PF08704">
    <property type="entry name" value="GCD14"/>
    <property type="match status" value="1"/>
</dbReference>
<evidence type="ECO:0000259" key="11">
    <source>
        <dbReference type="Pfam" id="PF08704"/>
    </source>
</evidence>
<comment type="caution">
    <text evidence="12">The sequence shown here is derived from an EMBL/GenBank/DDBJ whole genome shotgun (WGS) entry which is preliminary data.</text>
</comment>
<dbReference type="PANTHER" id="PTHR12133:SF2">
    <property type="entry name" value="TRNA (ADENINE(58)-N(1))-METHYLTRANSFERASE CATALYTIC SUBUNIT TRMT61A"/>
    <property type="match status" value="1"/>
</dbReference>
<name>A0A1R1XG39_9FUNG</name>
<protein>
    <recommendedName>
        <fullName evidence="3">tRNA (adenine(58)-N(1))-methyltransferase catalytic subunit TRM61</fullName>
        <ecNumber evidence="2">2.1.1.220</ecNumber>
    </recommendedName>
    <alternativeName>
        <fullName evidence="9">tRNA(m1A58)-methyltransferase subunit TRM61</fullName>
    </alternativeName>
</protein>
<evidence type="ECO:0000256" key="4">
    <source>
        <dbReference type="ARBA" id="ARBA00022603"/>
    </source>
</evidence>
<dbReference type="EC" id="2.1.1.220" evidence="2"/>
<gene>
    <name evidence="12" type="ORF">AYI70_g8402</name>
</gene>
<dbReference type="InterPro" id="IPR029063">
    <property type="entry name" value="SAM-dependent_MTases_sf"/>
</dbReference>
<dbReference type="FunFam" id="3.40.50.150:FF:000247">
    <property type="entry name" value="tRNA (adenine(58)-N(1))-methyltransferase catalytic subunit TRM61"/>
    <property type="match status" value="1"/>
</dbReference>
<reference evidence="12 13" key="1">
    <citation type="submission" date="2017-01" db="EMBL/GenBank/DDBJ databases">
        <authorList>
            <person name="Mah S.A."/>
            <person name="Swanson W.J."/>
            <person name="Moy G.W."/>
            <person name="Vacquier V.D."/>
        </authorList>
    </citation>
    <scope>NUCLEOTIDE SEQUENCE [LARGE SCALE GENOMIC DNA]</scope>
    <source>
        <strain evidence="12 13">GSMNP</strain>
    </source>
</reference>
<evidence type="ECO:0000256" key="7">
    <source>
        <dbReference type="ARBA" id="ARBA00022694"/>
    </source>
</evidence>
<dbReference type="SUPFAM" id="SSF53335">
    <property type="entry name" value="S-adenosyl-L-methionine-dependent methyltransferases"/>
    <property type="match status" value="1"/>
</dbReference>
<feature type="domain" description="tRNA (adenine(58)-N(1))-methyltransferase catalytic subunit TRM61 C-terminal" evidence="11">
    <location>
        <begin position="8"/>
        <end position="201"/>
    </location>
</feature>
<dbReference type="GO" id="GO:0030488">
    <property type="term" value="P:tRNA methylation"/>
    <property type="evidence" value="ECO:0007669"/>
    <property type="project" value="InterPro"/>
</dbReference>
<dbReference type="PANTHER" id="PTHR12133">
    <property type="entry name" value="TRNA (ADENINE(58)-N(1))-METHYLTRANSFERASE"/>
    <property type="match status" value="1"/>
</dbReference>
<keyword evidence="5 12" id="KW-0808">Transferase</keyword>
<dbReference type="STRING" id="133412.A0A1R1XG39"/>
<dbReference type="PIRSF" id="PIRSF017269">
    <property type="entry name" value="GCD14"/>
    <property type="match status" value="1"/>
</dbReference>
<evidence type="ECO:0000256" key="3">
    <source>
        <dbReference type="ARBA" id="ARBA00015963"/>
    </source>
</evidence>
<comment type="subcellular location">
    <subcellularLocation>
        <location evidence="1">Nucleus</location>
    </subcellularLocation>
</comment>
<dbReference type="InterPro" id="IPR014816">
    <property type="entry name" value="tRNA_MeTrfase_Gcd14"/>
</dbReference>
<evidence type="ECO:0000256" key="10">
    <source>
        <dbReference type="PIRSR" id="PIRSR017269-1"/>
    </source>
</evidence>
<sequence>MVSSKGRGYVYLLHPTPELWTLAVPHRTQILYLPDISFISAKLNFTPGKVVVESGTGSGSFSHSIARSITGNGGHLYTFEYHEQRVNILRDEIKLHNLSDTVTLAHRDVCKDGFGLENIADSVFLDLPAPWEAIQHAVKALKKDIVGKICTFSPCIEQVQKTALELNKNGFFDIETFEVLVRYNKSSNLVLPDIQSAIEGKKASFSSNKVTLDSTCVRIYL</sequence>
<keyword evidence="4 12" id="KW-0489">Methyltransferase</keyword>
<dbReference type="AlphaFoldDB" id="A0A1R1XG39"/>
<evidence type="ECO:0000313" key="13">
    <source>
        <dbReference type="Proteomes" id="UP000187283"/>
    </source>
</evidence>
<evidence type="ECO:0000256" key="5">
    <source>
        <dbReference type="ARBA" id="ARBA00022679"/>
    </source>
</evidence>
<organism evidence="12 13">
    <name type="scientific">Smittium culicis</name>
    <dbReference type="NCBI Taxonomy" id="133412"/>
    <lineage>
        <taxon>Eukaryota</taxon>
        <taxon>Fungi</taxon>
        <taxon>Fungi incertae sedis</taxon>
        <taxon>Zoopagomycota</taxon>
        <taxon>Kickxellomycotina</taxon>
        <taxon>Harpellomycetes</taxon>
        <taxon>Harpellales</taxon>
        <taxon>Legeriomycetaceae</taxon>
        <taxon>Smittium</taxon>
    </lineage>
</organism>
<dbReference type="Proteomes" id="UP000187283">
    <property type="component" value="Unassembled WGS sequence"/>
</dbReference>
<keyword evidence="13" id="KW-1185">Reference proteome</keyword>
<evidence type="ECO:0000256" key="6">
    <source>
        <dbReference type="ARBA" id="ARBA00022691"/>
    </source>
</evidence>
<feature type="binding site" evidence="10">
    <location>
        <position position="80"/>
    </location>
    <ligand>
        <name>S-adenosyl-L-methionine</name>
        <dbReference type="ChEBI" id="CHEBI:59789"/>
    </ligand>
</feature>
<evidence type="ECO:0000256" key="9">
    <source>
        <dbReference type="ARBA" id="ARBA00033309"/>
    </source>
</evidence>
<dbReference type="Gene3D" id="3.40.50.150">
    <property type="entry name" value="Vaccinia Virus protein VP39"/>
    <property type="match status" value="1"/>
</dbReference>
<keyword evidence="6 10" id="KW-0949">S-adenosyl-L-methionine</keyword>
<evidence type="ECO:0000256" key="8">
    <source>
        <dbReference type="ARBA" id="ARBA00023242"/>
    </source>
</evidence>
<dbReference type="EMBL" id="LSSN01003428">
    <property type="protein sequence ID" value="OMJ13594.1"/>
    <property type="molecule type" value="Genomic_DNA"/>
</dbReference>
<dbReference type="GO" id="GO:0005634">
    <property type="term" value="C:nucleus"/>
    <property type="evidence" value="ECO:0007669"/>
    <property type="project" value="UniProtKB-SubCell"/>
</dbReference>
<dbReference type="PROSITE" id="PS51620">
    <property type="entry name" value="SAM_TRM61"/>
    <property type="match status" value="1"/>
</dbReference>
<evidence type="ECO:0000256" key="1">
    <source>
        <dbReference type="ARBA" id="ARBA00004123"/>
    </source>
</evidence>
<dbReference type="GO" id="GO:0031515">
    <property type="term" value="C:tRNA (m1A) methyltransferase complex"/>
    <property type="evidence" value="ECO:0007669"/>
    <property type="project" value="InterPro"/>
</dbReference>
<evidence type="ECO:0000313" key="12">
    <source>
        <dbReference type="EMBL" id="OMJ13594.1"/>
    </source>
</evidence>
<accession>A0A1R1XG39</accession>